<gene>
    <name evidence="3" type="ORF">J0B03_09595</name>
</gene>
<dbReference type="Proteomes" id="UP000663499">
    <property type="component" value="Chromosome"/>
</dbReference>
<evidence type="ECO:0000313" key="4">
    <source>
        <dbReference type="Proteomes" id="UP000663499"/>
    </source>
</evidence>
<sequence length="233" mass="26689">MKKLLVILMVIMLVFTLVACGSNDPADNGDNGNPNQEDPVDPPDGNDNGDNGNDDGTVDNGNEDPVEDPAEPQIEDTIELEGMEEPITLMLYEDKDASFRTYVPSDFLAEKVSDLEHRFYANYVNKVEDVYMQLYFFPENTTEDELLNDADNQVSVLLKGMDPVEEDFRYYDWAIHELKSTDQPRTALVGKHGDTYFVMTLYYHGEYSEGFVPRANKIMEHFYWTDTSEYLMK</sequence>
<dbReference type="AlphaFoldDB" id="A0A975AHW4"/>
<keyword evidence="4" id="KW-1185">Reference proteome</keyword>
<dbReference type="RefSeq" id="WP_207299391.1">
    <property type="nucleotide sequence ID" value="NZ_CP071444.1"/>
</dbReference>
<evidence type="ECO:0008006" key="5">
    <source>
        <dbReference type="Google" id="ProtNLM"/>
    </source>
</evidence>
<organism evidence="3 4">
    <name type="scientific">Alkalibacter rhizosphaerae</name>
    <dbReference type="NCBI Taxonomy" id="2815577"/>
    <lineage>
        <taxon>Bacteria</taxon>
        <taxon>Bacillati</taxon>
        <taxon>Bacillota</taxon>
        <taxon>Clostridia</taxon>
        <taxon>Eubacteriales</taxon>
        <taxon>Eubacteriaceae</taxon>
        <taxon>Alkalibacter</taxon>
    </lineage>
</organism>
<feature type="compositionally biased region" description="Low complexity" evidence="1">
    <location>
        <begin position="26"/>
        <end position="51"/>
    </location>
</feature>
<accession>A0A975AHW4</accession>
<reference evidence="3" key="1">
    <citation type="submission" date="2021-03" db="EMBL/GenBank/DDBJ databases">
        <title>Alkalibacter marinus sp. nov., isolated from tidal flat sediment.</title>
        <authorList>
            <person name="Namirimu T."/>
            <person name="Yang J.-A."/>
            <person name="Yang S.-H."/>
            <person name="Kim Y.-J."/>
            <person name="Kwon K.K."/>
        </authorList>
    </citation>
    <scope>NUCLEOTIDE SEQUENCE</scope>
    <source>
        <strain evidence="3">ES005</strain>
    </source>
</reference>
<feature type="region of interest" description="Disordered" evidence="1">
    <location>
        <begin position="26"/>
        <end position="80"/>
    </location>
</feature>
<evidence type="ECO:0000256" key="1">
    <source>
        <dbReference type="SAM" id="MobiDB-lite"/>
    </source>
</evidence>
<evidence type="ECO:0000256" key="2">
    <source>
        <dbReference type="SAM" id="SignalP"/>
    </source>
</evidence>
<keyword evidence="2" id="KW-0732">Signal</keyword>
<protein>
    <recommendedName>
        <fullName evidence="5">Lipoprotein</fullName>
    </recommendedName>
</protein>
<feature type="chain" id="PRO_5038415827" description="Lipoprotein" evidence="2">
    <location>
        <begin position="20"/>
        <end position="233"/>
    </location>
</feature>
<feature type="compositionally biased region" description="Acidic residues" evidence="1">
    <location>
        <begin position="52"/>
        <end position="80"/>
    </location>
</feature>
<dbReference type="EMBL" id="CP071444">
    <property type="protein sequence ID" value="QSX08049.1"/>
    <property type="molecule type" value="Genomic_DNA"/>
</dbReference>
<feature type="signal peptide" evidence="2">
    <location>
        <begin position="1"/>
        <end position="19"/>
    </location>
</feature>
<dbReference type="PROSITE" id="PS51257">
    <property type="entry name" value="PROKAR_LIPOPROTEIN"/>
    <property type="match status" value="1"/>
</dbReference>
<evidence type="ECO:0000313" key="3">
    <source>
        <dbReference type="EMBL" id="QSX08049.1"/>
    </source>
</evidence>
<name>A0A975AHW4_9FIRM</name>
<proteinExistence type="predicted"/>
<dbReference type="KEGG" id="alka:J0B03_09595"/>